<proteinExistence type="predicted"/>
<dbReference type="RefSeq" id="WP_265139149.1">
    <property type="nucleotide sequence ID" value="NZ_CP110419.1"/>
</dbReference>
<geneLocation type="plasmid" evidence="2 3">
    <name>pVr3468</name>
</geneLocation>
<evidence type="ECO:0000313" key="2">
    <source>
        <dbReference type="EMBL" id="UZG51988.1"/>
    </source>
</evidence>
<name>A0AA46X4H1_9FIRM</name>
<organism evidence="2 3">
    <name type="scientific">Veillonella rogosae</name>
    <dbReference type="NCBI Taxonomy" id="423477"/>
    <lineage>
        <taxon>Bacteria</taxon>
        <taxon>Bacillati</taxon>
        <taxon>Bacillota</taxon>
        <taxon>Negativicutes</taxon>
        <taxon>Veillonellales</taxon>
        <taxon>Veillonellaceae</taxon>
        <taxon>Veillonella</taxon>
    </lineage>
</organism>
<keyword evidence="2" id="KW-0614">Plasmid</keyword>
<protein>
    <submittedName>
        <fullName evidence="2">Uncharacterized protein</fullName>
    </submittedName>
</protein>
<gene>
    <name evidence="2" type="ORF">OKW85_10215</name>
</gene>
<feature type="compositionally biased region" description="Basic and acidic residues" evidence="1">
    <location>
        <begin position="211"/>
        <end position="221"/>
    </location>
</feature>
<evidence type="ECO:0000313" key="3">
    <source>
        <dbReference type="Proteomes" id="UP001164244"/>
    </source>
</evidence>
<dbReference type="Proteomes" id="UP001164244">
    <property type="component" value="Plasmid pVr3468"/>
</dbReference>
<sequence length="259" mass="29358">MMKSKTKQIIKLSICTALTVCILAIPANTEARFRGGSVKDNSVIQALENELEYIKSLVNIKEDITAMQRELSQVLDVRSFINDLKQDFVSKINSTYRQGIFAYDNPVKVIEEKIGDYTAVFTREALNKSEEYNQKLADKTDLSALDRITQLLNHSTTILNNAIKITGTVEDKGSMGASQKETVLEATEAEQKIDSTSIKINKTMSELINENTKRESQRDTQKAVPYFSNPEDPDYKKKRNEELEKMGIHNHRLPSFTND</sequence>
<dbReference type="AlphaFoldDB" id="A0AA46X4H1"/>
<feature type="compositionally biased region" description="Basic and acidic residues" evidence="1">
    <location>
        <begin position="233"/>
        <end position="247"/>
    </location>
</feature>
<reference evidence="2" key="1">
    <citation type="submission" date="2022-11" db="EMBL/GenBank/DDBJ databases">
        <title>Complete genome sequence of Veillonella rogosae KCOM 3468 isolated from human Subgingival dental plaque of Chronic peridontitis Lesion.</title>
        <authorList>
            <person name="Park S.-N."/>
            <person name="Lim Y.K."/>
            <person name="Kook J.-K."/>
        </authorList>
    </citation>
    <scope>NUCLEOTIDE SEQUENCE</scope>
    <source>
        <strain evidence="2">KCOM 3468</strain>
        <plasmid evidence="2">pVr3468</plasmid>
    </source>
</reference>
<feature type="region of interest" description="Disordered" evidence="1">
    <location>
        <begin position="209"/>
        <end position="259"/>
    </location>
</feature>
<dbReference type="KEGG" id="vrg:OKW85_10215"/>
<dbReference type="EMBL" id="CP110419">
    <property type="protein sequence ID" value="UZG51988.1"/>
    <property type="molecule type" value="Genomic_DNA"/>
</dbReference>
<accession>A0AA46X4H1</accession>
<evidence type="ECO:0000256" key="1">
    <source>
        <dbReference type="SAM" id="MobiDB-lite"/>
    </source>
</evidence>